<accession>A0A1F5ED37</accession>
<name>A0A1F5ED37_9BACT</name>
<evidence type="ECO:0000256" key="1">
    <source>
        <dbReference type="SAM" id="MobiDB-lite"/>
    </source>
</evidence>
<gene>
    <name evidence="3" type="ORF">A2215_02450</name>
</gene>
<protein>
    <submittedName>
        <fullName evidence="3">Uncharacterized protein</fullName>
    </submittedName>
</protein>
<dbReference type="EMBL" id="MEZY01000015">
    <property type="protein sequence ID" value="OGD65166.1"/>
    <property type="molecule type" value="Genomic_DNA"/>
</dbReference>
<evidence type="ECO:0000313" key="3">
    <source>
        <dbReference type="EMBL" id="OGD65166.1"/>
    </source>
</evidence>
<feature type="region of interest" description="Disordered" evidence="1">
    <location>
        <begin position="1"/>
        <end position="59"/>
    </location>
</feature>
<sequence length="244" mass="26048">MTEESKIETPTKEVPKAPAPSPENVQPTDPKPPEAPGGMSAPATQTQVSAAPAEPTKPKKSHFGCWIAAIIVILILIFVGLPMLSFVLPIGNPLMGIFGLIDKNDEGESVPVDSGNDANSQLTGNWETDCLTPDADSDWAEKHIFTISSDGTAIHHRWSGGSCATLKDDGANNYKLTYPASGQINFTDNGNGSTFYDIYQISGSALYFGHGFCNCAKDLASGTFGATPSTRFSILNTFLKYQKK</sequence>
<keyword evidence="2" id="KW-1133">Transmembrane helix</keyword>
<feature type="transmembrane region" description="Helical" evidence="2">
    <location>
        <begin position="63"/>
        <end position="88"/>
    </location>
</feature>
<keyword evidence="2" id="KW-0812">Transmembrane</keyword>
<keyword evidence="2" id="KW-0472">Membrane</keyword>
<comment type="caution">
    <text evidence="3">The sequence shown here is derived from an EMBL/GenBank/DDBJ whole genome shotgun (WGS) entry which is preliminary data.</text>
</comment>
<organism evidence="3 4">
    <name type="scientific">Candidatus Berkelbacteria bacterium RIFOXYA2_FULL_43_10</name>
    <dbReference type="NCBI Taxonomy" id="1797472"/>
    <lineage>
        <taxon>Bacteria</taxon>
        <taxon>Candidatus Berkelbacteria</taxon>
    </lineage>
</organism>
<dbReference type="Proteomes" id="UP000178583">
    <property type="component" value="Unassembled WGS sequence"/>
</dbReference>
<reference evidence="3 4" key="1">
    <citation type="journal article" date="2016" name="Nat. Commun.">
        <title>Thousands of microbial genomes shed light on interconnected biogeochemical processes in an aquifer system.</title>
        <authorList>
            <person name="Anantharaman K."/>
            <person name="Brown C.T."/>
            <person name="Hug L.A."/>
            <person name="Sharon I."/>
            <person name="Castelle C.J."/>
            <person name="Probst A.J."/>
            <person name="Thomas B.C."/>
            <person name="Singh A."/>
            <person name="Wilkins M.J."/>
            <person name="Karaoz U."/>
            <person name="Brodie E.L."/>
            <person name="Williams K.H."/>
            <person name="Hubbard S.S."/>
            <person name="Banfield J.F."/>
        </authorList>
    </citation>
    <scope>NUCLEOTIDE SEQUENCE [LARGE SCALE GENOMIC DNA]</scope>
</reference>
<proteinExistence type="predicted"/>
<evidence type="ECO:0000256" key="2">
    <source>
        <dbReference type="SAM" id="Phobius"/>
    </source>
</evidence>
<evidence type="ECO:0000313" key="4">
    <source>
        <dbReference type="Proteomes" id="UP000178583"/>
    </source>
</evidence>
<dbReference type="AlphaFoldDB" id="A0A1F5ED37"/>
<feature type="compositionally biased region" description="Basic and acidic residues" evidence="1">
    <location>
        <begin position="1"/>
        <end position="15"/>
    </location>
</feature>